<dbReference type="AlphaFoldDB" id="A0A7K0EGF8"/>
<name>A0A7K0EGF8_9BACT</name>
<evidence type="ECO:0000313" key="10">
    <source>
        <dbReference type="EMBL" id="MRS60913.1"/>
    </source>
</evidence>
<evidence type="ECO:0000256" key="1">
    <source>
        <dbReference type="ARBA" id="ARBA00000085"/>
    </source>
</evidence>
<dbReference type="PANTHER" id="PTHR45436">
    <property type="entry name" value="SENSOR HISTIDINE KINASE YKOH"/>
    <property type="match status" value="1"/>
</dbReference>
<dbReference type="InterPro" id="IPR036097">
    <property type="entry name" value="HisK_dim/P_sf"/>
</dbReference>
<evidence type="ECO:0000256" key="7">
    <source>
        <dbReference type="ARBA" id="ARBA00022989"/>
    </source>
</evidence>
<dbReference type="Pfam" id="PF02518">
    <property type="entry name" value="HATPase_c"/>
    <property type="match status" value="1"/>
</dbReference>
<evidence type="ECO:0000313" key="11">
    <source>
        <dbReference type="Proteomes" id="UP000441754"/>
    </source>
</evidence>
<sequence>MGGMKKLLNRSLKPMLIYALLVSVGSIPVYFLIIDFIWLRELDKHHYGIKRKLENRIDALSLPDSTVQQTVSILNRTEPGFTLTAVGASRPDSLYTLIRFDPFLQDREQFRCLVTSIRINNRPYRLLIETNMEEIDETVLAIAGVSLAFFVLLLGGFVFLNRRLARKIWQPFYASLGQLKEFNLQRDQTVAFAKTDILEFAELNDSLRQLIARNIAIYQQQKEFAENASHELQTPLAVVQSKLDLLLQNENLTARQGEQIELANRALARVSRINKNLLLLARLENQQFADRERVDLSQLVTDQLELLADFLENSQLTLTTAIQPGIEVEGNRLLIEIAVTNLLFNAIRHSPETGKISVRLANRQFTVANSGSPALNPDNLFKRFSTVSAKTPSSGLGLAIVREISNRYGWSITYTFTDGQHIFALAV</sequence>
<evidence type="ECO:0000256" key="6">
    <source>
        <dbReference type="ARBA" id="ARBA00022777"/>
    </source>
</evidence>
<dbReference type="CDD" id="cd00082">
    <property type="entry name" value="HisKA"/>
    <property type="match status" value="1"/>
</dbReference>
<keyword evidence="11" id="KW-1185">Reference proteome</keyword>
<dbReference type="Gene3D" id="1.10.287.130">
    <property type="match status" value="1"/>
</dbReference>
<dbReference type="InterPro" id="IPR050428">
    <property type="entry name" value="TCS_sensor_his_kinase"/>
</dbReference>
<dbReference type="Proteomes" id="UP000441754">
    <property type="component" value="Unassembled WGS sequence"/>
</dbReference>
<evidence type="ECO:0000256" key="8">
    <source>
        <dbReference type="SAM" id="Phobius"/>
    </source>
</evidence>
<gene>
    <name evidence="10" type="ORF">GJJ30_06365</name>
</gene>
<accession>A0A7K0EGF8</accession>
<dbReference type="Gene3D" id="3.30.565.10">
    <property type="entry name" value="Histidine kinase-like ATPase, C-terminal domain"/>
    <property type="match status" value="1"/>
</dbReference>
<proteinExistence type="predicted"/>
<dbReference type="EMBL" id="WJXZ01000002">
    <property type="protein sequence ID" value="MRS60913.1"/>
    <property type="molecule type" value="Genomic_DNA"/>
</dbReference>
<organism evidence="10 11">
    <name type="scientific">Larkinella terrae</name>
    <dbReference type="NCBI Taxonomy" id="2025311"/>
    <lineage>
        <taxon>Bacteria</taxon>
        <taxon>Pseudomonadati</taxon>
        <taxon>Bacteroidota</taxon>
        <taxon>Cytophagia</taxon>
        <taxon>Cytophagales</taxon>
        <taxon>Spirosomataceae</taxon>
        <taxon>Larkinella</taxon>
    </lineage>
</organism>
<dbReference type="InterPro" id="IPR005467">
    <property type="entry name" value="His_kinase_dom"/>
</dbReference>
<evidence type="ECO:0000256" key="4">
    <source>
        <dbReference type="ARBA" id="ARBA00022679"/>
    </source>
</evidence>
<dbReference type="Pfam" id="PF00512">
    <property type="entry name" value="HisKA"/>
    <property type="match status" value="1"/>
</dbReference>
<evidence type="ECO:0000256" key="2">
    <source>
        <dbReference type="ARBA" id="ARBA00012438"/>
    </source>
</evidence>
<keyword evidence="8" id="KW-0472">Membrane</keyword>
<dbReference type="SMART" id="SM00387">
    <property type="entry name" value="HATPase_c"/>
    <property type="match status" value="1"/>
</dbReference>
<keyword evidence="7 8" id="KW-1133">Transmembrane helix</keyword>
<dbReference type="SUPFAM" id="SSF55874">
    <property type="entry name" value="ATPase domain of HSP90 chaperone/DNA topoisomerase II/histidine kinase"/>
    <property type="match status" value="1"/>
</dbReference>
<dbReference type="GO" id="GO:0000155">
    <property type="term" value="F:phosphorelay sensor kinase activity"/>
    <property type="evidence" value="ECO:0007669"/>
    <property type="project" value="InterPro"/>
</dbReference>
<dbReference type="SUPFAM" id="SSF47384">
    <property type="entry name" value="Homodimeric domain of signal transducing histidine kinase"/>
    <property type="match status" value="1"/>
</dbReference>
<dbReference type="InterPro" id="IPR003594">
    <property type="entry name" value="HATPase_dom"/>
</dbReference>
<protein>
    <recommendedName>
        <fullName evidence="2">histidine kinase</fullName>
        <ecNumber evidence="2">2.7.13.3</ecNumber>
    </recommendedName>
</protein>
<keyword evidence="3" id="KW-0597">Phosphoprotein</keyword>
<comment type="catalytic activity">
    <reaction evidence="1">
        <text>ATP + protein L-histidine = ADP + protein N-phospho-L-histidine.</text>
        <dbReference type="EC" id="2.7.13.3"/>
    </reaction>
</comment>
<comment type="caution">
    <text evidence="10">The sequence shown here is derived from an EMBL/GenBank/DDBJ whole genome shotgun (WGS) entry which is preliminary data.</text>
</comment>
<keyword evidence="6 10" id="KW-0418">Kinase</keyword>
<dbReference type="SMART" id="SM00388">
    <property type="entry name" value="HisKA"/>
    <property type="match status" value="1"/>
</dbReference>
<dbReference type="InterPro" id="IPR036890">
    <property type="entry name" value="HATPase_C_sf"/>
</dbReference>
<dbReference type="GO" id="GO:0005886">
    <property type="term" value="C:plasma membrane"/>
    <property type="evidence" value="ECO:0007669"/>
    <property type="project" value="TreeGrafter"/>
</dbReference>
<keyword evidence="5 8" id="KW-0812">Transmembrane</keyword>
<evidence type="ECO:0000256" key="5">
    <source>
        <dbReference type="ARBA" id="ARBA00022692"/>
    </source>
</evidence>
<dbReference type="EC" id="2.7.13.3" evidence="2"/>
<keyword evidence="4" id="KW-0808">Transferase</keyword>
<dbReference type="PANTHER" id="PTHR45436:SF5">
    <property type="entry name" value="SENSOR HISTIDINE KINASE TRCS"/>
    <property type="match status" value="1"/>
</dbReference>
<feature type="transmembrane region" description="Helical" evidence="8">
    <location>
        <begin position="15"/>
        <end position="39"/>
    </location>
</feature>
<reference evidence="10 11" key="1">
    <citation type="journal article" date="2018" name="Antonie Van Leeuwenhoek">
        <title>Larkinella terrae sp. nov., isolated from soil on Jeju Island, South Korea.</title>
        <authorList>
            <person name="Ten L.N."/>
            <person name="Jeon J."/>
            <person name="Park S.J."/>
            <person name="Park S."/>
            <person name="Lee S.Y."/>
            <person name="Kim M.K."/>
            <person name="Jung H.Y."/>
        </authorList>
    </citation>
    <scope>NUCLEOTIDE SEQUENCE [LARGE SCALE GENOMIC DNA]</scope>
    <source>
        <strain evidence="10 11">KCTC 52001</strain>
    </source>
</reference>
<feature type="transmembrane region" description="Helical" evidence="8">
    <location>
        <begin position="139"/>
        <end position="160"/>
    </location>
</feature>
<dbReference type="InterPro" id="IPR003661">
    <property type="entry name" value="HisK_dim/P_dom"/>
</dbReference>
<feature type="domain" description="Histidine kinase" evidence="9">
    <location>
        <begin position="227"/>
        <end position="427"/>
    </location>
</feature>
<dbReference type="OrthoDB" id="1522504at2"/>
<evidence type="ECO:0000256" key="3">
    <source>
        <dbReference type="ARBA" id="ARBA00022553"/>
    </source>
</evidence>
<evidence type="ECO:0000259" key="9">
    <source>
        <dbReference type="PROSITE" id="PS50109"/>
    </source>
</evidence>
<dbReference type="PROSITE" id="PS50109">
    <property type="entry name" value="HIS_KIN"/>
    <property type="match status" value="1"/>
</dbReference>